<comment type="caution">
    <text evidence="1">The sequence shown here is derived from an EMBL/GenBank/DDBJ whole genome shotgun (WGS) entry which is preliminary data.</text>
</comment>
<dbReference type="Proteomes" id="UP001165960">
    <property type="component" value="Unassembled WGS sequence"/>
</dbReference>
<dbReference type="EMBL" id="QTSX02000771">
    <property type="protein sequence ID" value="KAJ9085284.1"/>
    <property type="molecule type" value="Genomic_DNA"/>
</dbReference>
<reference evidence="1" key="1">
    <citation type="submission" date="2022-04" db="EMBL/GenBank/DDBJ databases">
        <title>Genome of the entomopathogenic fungus Entomophthora muscae.</title>
        <authorList>
            <person name="Elya C."/>
            <person name="Lovett B.R."/>
            <person name="Lee E."/>
            <person name="Macias A.M."/>
            <person name="Hajek A.E."/>
            <person name="De Bivort B.L."/>
            <person name="Kasson M.T."/>
            <person name="De Fine Licht H.H."/>
            <person name="Stajich J.E."/>
        </authorList>
    </citation>
    <scope>NUCLEOTIDE SEQUENCE</scope>
    <source>
        <strain evidence="1">Berkeley</strain>
    </source>
</reference>
<name>A0ACC2UE08_9FUNG</name>
<proteinExistence type="predicted"/>
<evidence type="ECO:0000313" key="2">
    <source>
        <dbReference type="Proteomes" id="UP001165960"/>
    </source>
</evidence>
<keyword evidence="2" id="KW-1185">Reference proteome</keyword>
<accession>A0ACC2UE08</accession>
<evidence type="ECO:0000313" key="1">
    <source>
        <dbReference type="EMBL" id="KAJ9085284.1"/>
    </source>
</evidence>
<protein>
    <submittedName>
        <fullName evidence="1">Uncharacterized protein</fullName>
    </submittedName>
</protein>
<gene>
    <name evidence="1" type="ORF">DSO57_1015488</name>
</gene>
<organism evidence="1 2">
    <name type="scientific">Entomophthora muscae</name>
    <dbReference type="NCBI Taxonomy" id="34485"/>
    <lineage>
        <taxon>Eukaryota</taxon>
        <taxon>Fungi</taxon>
        <taxon>Fungi incertae sedis</taxon>
        <taxon>Zoopagomycota</taxon>
        <taxon>Entomophthoromycotina</taxon>
        <taxon>Entomophthoromycetes</taxon>
        <taxon>Entomophthorales</taxon>
        <taxon>Entomophthoraceae</taxon>
        <taxon>Entomophthora</taxon>
    </lineage>
</organism>
<sequence length="441" mass="49746">MNQPKGNFYVVRFAQYHEAFRVPELEALSDLEQVPFTYDQDSYDYMCPFLIIKVESDELARILIRRAILVNSIYHLWAQGDSYDALHSDIRAHPEFWPAFKECSFKFRVISFGRTRDIKDQVEIINEFAYLPFKGKIDLKTPQEIFGVLEDFGLDNNQIQSTPGIAEPRQLFMGRYVGQGSRDLVATYDLKKRAYLGTTSMDAELSLVMANMALARPNSLIYDPFVGTGSFLVCCSHYGAMTLGSDIDGRQVRGKGAASISSNVSQYGLDDRVLDTVIFDVCHHPWRNTMRFDAIVTDPPYGVRAGAKKLGRKGGPRPLNAIRTFDGVPAHLGPNYFPPKVNYDMPDVLADLLDFAAVHLQMHGRLVFWLPTAIEEGELPLIPSHPCLRLLADSEQAFNGWSRRLLTMVKIKEPEGATSSVASSDSSIALFRERYFRPKAH</sequence>